<dbReference type="PATRIC" id="fig|1514904.3.peg.2082"/>
<dbReference type="Pfam" id="PF04964">
    <property type="entry name" value="Flp_Fap"/>
    <property type="match status" value="1"/>
</dbReference>
<dbReference type="AlphaFoldDB" id="A0A0M9GLJ6"/>
<accession>A0A0M9GLJ6</accession>
<reference evidence="2 3" key="1">
    <citation type="submission" date="2015-01" db="EMBL/GenBank/DDBJ databases">
        <title>Ahrensia donghaiensis sp. nov., a novel dimethylsulphoniopropionate-cleavage bacterium isolated from seawater and emended descriptions of the genus Ahrensia and Ahrensia kielensis.</title>
        <authorList>
            <person name="Liu J."/>
        </authorList>
    </citation>
    <scope>NUCLEOTIDE SEQUENCE [LARGE SCALE GENOMIC DNA]</scope>
    <source>
        <strain evidence="2 3">LZD062</strain>
    </source>
</reference>
<dbReference type="STRING" id="1514904.SU32_14720"/>
<dbReference type="InterPro" id="IPR007047">
    <property type="entry name" value="Flp_Fap"/>
</dbReference>
<sequence length="58" mass="6343">MRNMFKRFIKDEKGATAVEYALIVTVLSLAVVAGVSGAFDAVEFLFSDNNSQINQAMN</sequence>
<dbReference type="EMBL" id="JXMU01000026">
    <property type="protein sequence ID" value="KPB00266.1"/>
    <property type="molecule type" value="Genomic_DNA"/>
</dbReference>
<name>A0A0M9GLJ6_9HYPH</name>
<protein>
    <submittedName>
        <fullName evidence="2">PilA</fullName>
    </submittedName>
</protein>
<evidence type="ECO:0000313" key="3">
    <source>
        <dbReference type="Proteomes" id="UP000038011"/>
    </source>
</evidence>
<evidence type="ECO:0000313" key="2">
    <source>
        <dbReference type="EMBL" id="KPB00266.1"/>
    </source>
</evidence>
<evidence type="ECO:0000256" key="1">
    <source>
        <dbReference type="SAM" id="Phobius"/>
    </source>
</evidence>
<gene>
    <name evidence="2" type="ORF">SU32_14720</name>
</gene>
<keyword evidence="3" id="KW-1185">Reference proteome</keyword>
<keyword evidence="1" id="KW-0812">Transmembrane</keyword>
<keyword evidence="1" id="KW-0472">Membrane</keyword>
<dbReference type="Proteomes" id="UP000038011">
    <property type="component" value="Unassembled WGS sequence"/>
</dbReference>
<keyword evidence="1" id="KW-1133">Transmembrane helix</keyword>
<proteinExistence type="predicted"/>
<organism evidence="2 3">
    <name type="scientific">Ahrensia marina</name>
    <dbReference type="NCBI Taxonomy" id="1514904"/>
    <lineage>
        <taxon>Bacteria</taxon>
        <taxon>Pseudomonadati</taxon>
        <taxon>Pseudomonadota</taxon>
        <taxon>Alphaproteobacteria</taxon>
        <taxon>Hyphomicrobiales</taxon>
        <taxon>Ahrensiaceae</taxon>
        <taxon>Ahrensia</taxon>
    </lineage>
</organism>
<feature type="transmembrane region" description="Helical" evidence="1">
    <location>
        <begin position="20"/>
        <end position="39"/>
    </location>
</feature>
<comment type="caution">
    <text evidence="2">The sequence shown here is derived from an EMBL/GenBank/DDBJ whole genome shotgun (WGS) entry which is preliminary data.</text>
</comment>